<feature type="region of interest" description="Disordered" evidence="1">
    <location>
        <begin position="65"/>
        <end position="96"/>
    </location>
</feature>
<dbReference type="Proteomes" id="UP001175226">
    <property type="component" value="Unassembled WGS sequence"/>
</dbReference>
<sequence>MQAFIVTLVFLFSFAQGAVLLREESLFSYTTTQTTRTARDVFSPGSNDTQRPVLSVLTSAMLARSSSKRLAPSRRQDGNTSPTPAPTGPDSPDTTVHITNSSDFAILMPRNSDKPVSSSENDAIAYCSSGSSCAYTLPDGFITAAEVYNNAEGSYVQITGCMDPSKMSMSSKDDGGQFDVRYPNGAQCTFGGYGASFIEQLEPSAGRFCLRCCASPNDQTNCNSHQDRAGCLAAIPGKYNFPELGVTCNA</sequence>
<name>A0AA39MZ72_9AGAR</name>
<evidence type="ECO:0000313" key="3">
    <source>
        <dbReference type="EMBL" id="KAK0452326.1"/>
    </source>
</evidence>
<keyword evidence="4" id="KW-1185">Reference proteome</keyword>
<accession>A0AA39MZ72</accession>
<keyword evidence="2" id="KW-0732">Signal</keyword>
<comment type="caution">
    <text evidence="3">The sequence shown here is derived from an EMBL/GenBank/DDBJ whole genome shotgun (WGS) entry which is preliminary data.</text>
</comment>
<feature type="signal peptide" evidence="2">
    <location>
        <begin position="1"/>
        <end position="17"/>
    </location>
</feature>
<evidence type="ECO:0000256" key="2">
    <source>
        <dbReference type="SAM" id="SignalP"/>
    </source>
</evidence>
<evidence type="ECO:0000313" key="4">
    <source>
        <dbReference type="Proteomes" id="UP001175226"/>
    </source>
</evidence>
<organism evidence="3 4">
    <name type="scientific">Armillaria borealis</name>
    <dbReference type="NCBI Taxonomy" id="47425"/>
    <lineage>
        <taxon>Eukaryota</taxon>
        <taxon>Fungi</taxon>
        <taxon>Dikarya</taxon>
        <taxon>Basidiomycota</taxon>
        <taxon>Agaricomycotina</taxon>
        <taxon>Agaricomycetes</taxon>
        <taxon>Agaricomycetidae</taxon>
        <taxon>Agaricales</taxon>
        <taxon>Marasmiineae</taxon>
        <taxon>Physalacriaceae</taxon>
        <taxon>Armillaria</taxon>
    </lineage>
</organism>
<dbReference type="AlphaFoldDB" id="A0AA39MZ72"/>
<dbReference type="EMBL" id="JAUEPT010000004">
    <property type="protein sequence ID" value="KAK0452326.1"/>
    <property type="molecule type" value="Genomic_DNA"/>
</dbReference>
<evidence type="ECO:0000256" key="1">
    <source>
        <dbReference type="SAM" id="MobiDB-lite"/>
    </source>
</evidence>
<gene>
    <name evidence="3" type="ORF">EV421DRAFT_1768346</name>
</gene>
<proteinExistence type="predicted"/>
<feature type="chain" id="PRO_5041408637" evidence="2">
    <location>
        <begin position="18"/>
        <end position="250"/>
    </location>
</feature>
<reference evidence="3" key="1">
    <citation type="submission" date="2023-06" db="EMBL/GenBank/DDBJ databases">
        <authorList>
            <consortium name="Lawrence Berkeley National Laboratory"/>
            <person name="Ahrendt S."/>
            <person name="Sahu N."/>
            <person name="Indic B."/>
            <person name="Wong-Bajracharya J."/>
            <person name="Merenyi Z."/>
            <person name="Ke H.-M."/>
            <person name="Monk M."/>
            <person name="Kocsube S."/>
            <person name="Drula E."/>
            <person name="Lipzen A."/>
            <person name="Balint B."/>
            <person name="Henrissat B."/>
            <person name="Andreopoulos B."/>
            <person name="Martin F.M."/>
            <person name="Harder C.B."/>
            <person name="Rigling D."/>
            <person name="Ford K.L."/>
            <person name="Foster G.D."/>
            <person name="Pangilinan J."/>
            <person name="Papanicolaou A."/>
            <person name="Barry K."/>
            <person name="LaButti K."/>
            <person name="Viragh M."/>
            <person name="Koriabine M."/>
            <person name="Yan M."/>
            <person name="Riley R."/>
            <person name="Champramary S."/>
            <person name="Plett K.L."/>
            <person name="Tsai I.J."/>
            <person name="Slot J."/>
            <person name="Sipos G."/>
            <person name="Plett J."/>
            <person name="Nagy L.G."/>
            <person name="Grigoriev I.V."/>
        </authorList>
    </citation>
    <scope>NUCLEOTIDE SEQUENCE</scope>
    <source>
        <strain evidence="3">FPL87.14</strain>
    </source>
</reference>
<protein>
    <submittedName>
        <fullName evidence="3">Uncharacterized protein</fullName>
    </submittedName>
</protein>